<proteinExistence type="predicted"/>
<keyword evidence="2" id="KW-1185">Reference proteome</keyword>
<reference evidence="1 2" key="1">
    <citation type="submission" date="2020-01" db="EMBL/GenBank/DDBJ databases">
        <title>Kibdelosporangium persica a novel Actinomycetes from a hot desert in Iran.</title>
        <authorList>
            <person name="Safaei N."/>
            <person name="Zaburannyi N."/>
            <person name="Mueller R."/>
            <person name="Wink J."/>
        </authorList>
    </citation>
    <scope>NUCLEOTIDE SEQUENCE [LARGE SCALE GENOMIC DNA]</scope>
    <source>
        <strain evidence="1 2">4NS15</strain>
    </source>
</reference>
<protein>
    <submittedName>
        <fullName evidence="1">Surface-anchored protein</fullName>
    </submittedName>
</protein>
<sequence>MHIMFISPPGREVPMNGDPMRLRSRAATVAGALVLTVGIGVPAQAATLVPLDKGHIDVVDVEYADGEFELHVHHEEQEYDPADVLLRVPAAAKATVPDDPAYAFLGAPGKSVWILPQAEDPELLFAGLSSEELEAGVFTGDQVTLKLCAVSGPGKVSVFTTDAVGAPGVVFNSRDGLPDATALTVGGHQHANWTFSAAGTYRFTFVATARLAADNSVVTSAPTTVTFRVLNS</sequence>
<evidence type="ECO:0000313" key="2">
    <source>
        <dbReference type="Proteomes" id="UP000763557"/>
    </source>
</evidence>
<dbReference type="Proteomes" id="UP000763557">
    <property type="component" value="Unassembled WGS sequence"/>
</dbReference>
<organism evidence="1 2">
    <name type="scientific">Kibdelosporangium persicum</name>
    <dbReference type="NCBI Taxonomy" id="2698649"/>
    <lineage>
        <taxon>Bacteria</taxon>
        <taxon>Bacillati</taxon>
        <taxon>Actinomycetota</taxon>
        <taxon>Actinomycetes</taxon>
        <taxon>Pseudonocardiales</taxon>
        <taxon>Pseudonocardiaceae</taxon>
        <taxon>Kibdelosporangium</taxon>
    </lineage>
</organism>
<dbReference type="NCBIfam" id="NF038134">
    <property type="entry name" value="choice_anch_M"/>
    <property type="match status" value="1"/>
</dbReference>
<dbReference type="EMBL" id="JAAATY010000010">
    <property type="protein sequence ID" value="NRN66419.1"/>
    <property type="molecule type" value="Genomic_DNA"/>
</dbReference>
<dbReference type="InterPro" id="IPR022435">
    <property type="entry name" value="Surface-anchored_actinobac"/>
</dbReference>
<gene>
    <name evidence="1" type="ORF">GC106_36440</name>
</gene>
<comment type="caution">
    <text evidence="1">The sequence shown here is derived from an EMBL/GenBank/DDBJ whole genome shotgun (WGS) entry which is preliminary data.</text>
</comment>
<evidence type="ECO:0000313" key="1">
    <source>
        <dbReference type="EMBL" id="NRN66419.1"/>
    </source>
</evidence>
<accession>A0ABX2F5I9</accession>
<dbReference type="NCBIfam" id="TIGR03769">
    <property type="entry name" value="P_ac_wall_RPT"/>
    <property type="match status" value="1"/>
</dbReference>
<name>A0ABX2F5I9_9PSEU</name>